<protein>
    <submittedName>
        <fullName evidence="4">TetR family transcriptional regulator</fullName>
    </submittedName>
</protein>
<evidence type="ECO:0000256" key="2">
    <source>
        <dbReference type="PROSITE-ProRule" id="PRU00335"/>
    </source>
</evidence>
<dbReference type="Pfam" id="PF00440">
    <property type="entry name" value="TetR_N"/>
    <property type="match status" value="1"/>
</dbReference>
<evidence type="ECO:0000259" key="3">
    <source>
        <dbReference type="PROSITE" id="PS50977"/>
    </source>
</evidence>
<dbReference type="SUPFAM" id="SSF46689">
    <property type="entry name" value="Homeodomain-like"/>
    <property type="match status" value="1"/>
</dbReference>
<evidence type="ECO:0000313" key="5">
    <source>
        <dbReference type="Proteomes" id="UP001201873"/>
    </source>
</evidence>
<dbReference type="InterPro" id="IPR050109">
    <property type="entry name" value="HTH-type_TetR-like_transc_reg"/>
</dbReference>
<gene>
    <name evidence="4" type="ORF">MXD59_06195</name>
</gene>
<dbReference type="InterPro" id="IPR001647">
    <property type="entry name" value="HTH_TetR"/>
</dbReference>
<name>A0ABT0JV23_9ACTN</name>
<evidence type="ECO:0000313" key="4">
    <source>
        <dbReference type="EMBL" id="MCK9875374.1"/>
    </source>
</evidence>
<dbReference type="PANTHER" id="PTHR30055:SF223">
    <property type="entry name" value="HTH-TYPE TRANSCRIPTIONAL REGULATOR UIDR"/>
    <property type="match status" value="1"/>
</dbReference>
<evidence type="ECO:0000256" key="1">
    <source>
        <dbReference type="ARBA" id="ARBA00023125"/>
    </source>
</evidence>
<feature type="DNA-binding region" description="H-T-H motif" evidence="2">
    <location>
        <begin position="36"/>
        <end position="55"/>
    </location>
</feature>
<accession>A0ABT0JV23</accession>
<feature type="domain" description="HTH tetR-type" evidence="3">
    <location>
        <begin position="14"/>
        <end position="73"/>
    </location>
</feature>
<keyword evidence="5" id="KW-1185">Reference proteome</keyword>
<dbReference type="InterPro" id="IPR009057">
    <property type="entry name" value="Homeodomain-like_sf"/>
</dbReference>
<dbReference type="Proteomes" id="UP001201873">
    <property type="component" value="Unassembled WGS sequence"/>
</dbReference>
<dbReference type="PANTHER" id="PTHR30055">
    <property type="entry name" value="HTH-TYPE TRANSCRIPTIONAL REGULATOR RUTR"/>
    <property type="match status" value="1"/>
</dbReference>
<dbReference type="PROSITE" id="PS50977">
    <property type="entry name" value="HTH_TETR_2"/>
    <property type="match status" value="1"/>
</dbReference>
<dbReference type="Gene3D" id="1.10.357.10">
    <property type="entry name" value="Tetracycline Repressor, domain 2"/>
    <property type="match status" value="1"/>
</dbReference>
<reference evidence="4 5" key="1">
    <citation type="submission" date="2022-04" db="EMBL/GenBank/DDBJ databases">
        <title>Genome diversity in the genus Frankia.</title>
        <authorList>
            <person name="Carlos-Shanley C."/>
            <person name="Hahn D."/>
        </authorList>
    </citation>
    <scope>NUCLEOTIDE SEQUENCE [LARGE SCALE GENOMIC DNA]</scope>
    <source>
        <strain evidence="4 5">Ag45/Mut15</strain>
    </source>
</reference>
<keyword evidence="1 2" id="KW-0238">DNA-binding</keyword>
<dbReference type="RefSeq" id="WP_248823806.1">
    <property type="nucleotide sequence ID" value="NZ_JALKFT010000004.1"/>
</dbReference>
<proteinExistence type="predicted"/>
<organism evidence="4 5">
    <name type="scientific">Frankia umida</name>
    <dbReference type="NCBI Taxonomy" id="573489"/>
    <lineage>
        <taxon>Bacteria</taxon>
        <taxon>Bacillati</taxon>
        <taxon>Actinomycetota</taxon>
        <taxon>Actinomycetes</taxon>
        <taxon>Frankiales</taxon>
        <taxon>Frankiaceae</taxon>
        <taxon>Frankia</taxon>
    </lineage>
</organism>
<dbReference type="EMBL" id="JALKFT010000004">
    <property type="protein sequence ID" value="MCK9875374.1"/>
    <property type="molecule type" value="Genomic_DNA"/>
</dbReference>
<sequence>MPVTTRPLAEVKRQAALEHVLTAARRYVIENSVDATMDQLAEASGVSRRTLFRLFGTREKLIASAFQAAMTHYLRSLPPFRGDVDQWLRATCDAAHRMNASIGPGYWEMAARTDLPPDLATFQLSTRRGWNDRILEIAATLWHEQGHRGPPPDALLTTVGAHLSSHFTAAVIIDAGRDWQTASALAHAAITGTIGFLSAPGQVTQLDNPATAEQVPGDARTHD</sequence>
<comment type="caution">
    <text evidence="4">The sequence shown here is derived from an EMBL/GenBank/DDBJ whole genome shotgun (WGS) entry which is preliminary data.</text>
</comment>